<dbReference type="InterPro" id="IPR014144">
    <property type="entry name" value="LigD_PE_domain"/>
</dbReference>
<accession>A0A660CC04</accession>
<comment type="similarity">
    <text evidence="1">Belongs to the ATP-dependent DNA ligase family.</text>
</comment>
<dbReference type="GO" id="GO:0005524">
    <property type="term" value="F:ATP binding"/>
    <property type="evidence" value="ECO:0007669"/>
    <property type="project" value="InterPro"/>
</dbReference>
<name>A0A660CC04_9PSEU</name>
<evidence type="ECO:0000256" key="5">
    <source>
        <dbReference type="SAM" id="MobiDB-lite"/>
    </source>
</evidence>
<dbReference type="Gene3D" id="3.30.1490.70">
    <property type="match status" value="1"/>
</dbReference>
<dbReference type="SUPFAM" id="SSF56091">
    <property type="entry name" value="DNA ligase/mRNA capping enzyme, catalytic domain"/>
    <property type="match status" value="1"/>
</dbReference>
<reference evidence="7 8" key="1">
    <citation type="submission" date="2019-07" db="EMBL/GenBank/DDBJ databases">
        <title>R&amp;d 2014.</title>
        <authorList>
            <person name="Klenk H.-P."/>
        </authorList>
    </citation>
    <scope>NUCLEOTIDE SEQUENCE [LARGE SCALE GENOMIC DNA]</scope>
    <source>
        <strain evidence="7 8">DSM 43194</strain>
    </source>
</reference>
<sequence>MAGKLDEYRRKRRAGSTPEPMPESSAKSGTEDEQDNGGSGGGNRFVVHEHHASHLHWDLRLEREGVLVSWAVPKGLPPVPRVARLAVHTEDHPLEYIDFSGEIPEGQYGAGRMSIWDTGTYDTLKWNDREVSIVLHGERVEGKHVLYRAGENWQLIRSDPPADPDWEPLPELIRPMLASQGRLPASGGWSFEFKWDGVRALARIEGGRTDLFSRRGGDISATYPELSGLGANLGTTQVWLDGEIVALSGGSPSFAALQKRMHAGESRARQLAKQVPVTYVVFDLLHLDGRSLLGEPYSRRRELLERLELTGTHWTLSPRFDEDGDAVVCAAAQQGLEGVVAKRSGSPYRDGQRSTDWLKITELNTIEVVIGGWRPGEGRRSATFGSLLLGRPEADGGLRYVGQVGTGFTDAMLDELSAQLRDVESDESPFTTEVPRDRAKGAHWARPELVGEVVFKAWTDDGRLRAPSWRGLRPDRTPEELRS</sequence>
<dbReference type="Pfam" id="PF04679">
    <property type="entry name" value="DNA_ligase_A_C"/>
    <property type="match status" value="1"/>
</dbReference>
<evidence type="ECO:0000256" key="2">
    <source>
        <dbReference type="ARBA" id="ARBA00012727"/>
    </source>
</evidence>
<dbReference type="OrthoDB" id="9802472at2"/>
<dbReference type="RefSeq" id="WP_030532280.1">
    <property type="nucleotide sequence ID" value="NZ_JOIJ01000007.1"/>
</dbReference>
<dbReference type="NCBIfam" id="TIGR02779">
    <property type="entry name" value="NHEJ_ligase_lig"/>
    <property type="match status" value="1"/>
</dbReference>
<dbReference type="AlphaFoldDB" id="A0A660CC04"/>
<protein>
    <recommendedName>
        <fullName evidence="2">DNA ligase (ATP)</fullName>
        <ecNumber evidence="2">6.5.1.1</ecNumber>
    </recommendedName>
</protein>
<evidence type="ECO:0000259" key="6">
    <source>
        <dbReference type="PROSITE" id="PS50160"/>
    </source>
</evidence>
<dbReference type="GO" id="GO:0006310">
    <property type="term" value="P:DNA recombination"/>
    <property type="evidence" value="ECO:0007669"/>
    <property type="project" value="InterPro"/>
</dbReference>
<dbReference type="Gene3D" id="3.30.470.30">
    <property type="entry name" value="DNA ligase/mRNA capping enzyme"/>
    <property type="match status" value="1"/>
</dbReference>
<dbReference type="PROSITE" id="PS50160">
    <property type="entry name" value="DNA_LIGASE_A3"/>
    <property type="match status" value="1"/>
</dbReference>
<dbReference type="Gene3D" id="2.40.50.140">
    <property type="entry name" value="Nucleic acid-binding proteins"/>
    <property type="match status" value="1"/>
</dbReference>
<proteinExistence type="inferred from homology"/>
<dbReference type="InterPro" id="IPR016059">
    <property type="entry name" value="DNA_ligase_ATP-dep_CS"/>
</dbReference>
<dbReference type="CDD" id="cd07906">
    <property type="entry name" value="Adenylation_DNA_ligase_LigD_LigC"/>
    <property type="match status" value="1"/>
</dbReference>
<keyword evidence="8" id="KW-1185">Reference proteome</keyword>
<dbReference type="EMBL" id="VLJV01000001">
    <property type="protein sequence ID" value="TWH21088.1"/>
    <property type="molecule type" value="Genomic_DNA"/>
</dbReference>
<dbReference type="PANTHER" id="PTHR45674">
    <property type="entry name" value="DNA LIGASE 1/3 FAMILY MEMBER"/>
    <property type="match status" value="1"/>
</dbReference>
<dbReference type="InterPro" id="IPR012340">
    <property type="entry name" value="NA-bd_OB-fold"/>
</dbReference>
<keyword evidence="3" id="KW-0436">Ligase</keyword>
<evidence type="ECO:0000313" key="8">
    <source>
        <dbReference type="Proteomes" id="UP000317303"/>
    </source>
</evidence>
<dbReference type="Proteomes" id="UP000317303">
    <property type="component" value="Unassembled WGS sequence"/>
</dbReference>
<gene>
    <name evidence="7" type="ORF">JD82_02941</name>
</gene>
<dbReference type="CDD" id="cd07971">
    <property type="entry name" value="OBF_DNA_ligase_LigD"/>
    <property type="match status" value="1"/>
</dbReference>
<dbReference type="GO" id="GO:0006281">
    <property type="term" value="P:DNA repair"/>
    <property type="evidence" value="ECO:0007669"/>
    <property type="project" value="InterPro"/>
</dbReference>
<organism evidence="7 8">
    <name type="scientific">Prauserella rugosa</name>
    <dbReference type="NCBI Taxonomy" id="43354"/>
    <lineage>
        <taxon>Bacteria</taxon>
        <taxon>Bacillati</taxon>
        <taxon>Actinomycetota</taxon>
        <taxon>Actinomycetes</taxon>
        <taxon>Pseudonocardiales</taxon>
        <taxon>Pseudonocardiaceae</taxon>
        <taxon>Prauserella</taxon>
    </lineage>
</organism>
<dbReference type="InterPro" id="IPR014146">
    <property type="entry name" value="LigD_ligase_dom"/>
</dbReference>
<dbReference type="GO" id="GO:0003910">
    <property type="term" value="F:DNA ligase (ATP) activity"/>
    <property type="evidence" value="ECO:0007669"/>
    <property type="project" value="UniProtKB-EC"/>
</dbReference>
<dbReference type="NCBIfam" id="TIGR02777">
    <property type="entry name" value="LigD_PE_dom"/>
    <property type="match status" value="1"/>
</dbReference>
<dbReference type="PROSITE" id="PS00697">
    <property type="entry name" value="DNA_LIGASE_A1"/>
    <property type="match status" value="1"/>
</dbReference>
<comment type="catalytic activity">
    <reaction evidence="4">
        <text>ATP + (deoxyribonucleotide)n-3'-hydroxyl + 5'-phospho-(deoxyribonucleotide)m = (deoxyribonucleotide)n+m + AMP + diphosphate.</text>
        <dbReference type="EC" id="6.5.1.1"/>
    </reaction>
</comment>
<evidence type="ECO:0000313" key="7">
    <source>
        <dbReference type="EMBL" id="TWH21088.1"/>
    </source>
</evidence>
<dbReference type="EC" id="6.5.1.1" evidence="2"/>
<evidence type="ECO:0000256" key="4">
    <source>
        <dbReference type="ARBA" id="ARBA00034003"/>
    </source>
</evidence>
<evidence type="ECO:0000256" key="1">
    <source>
        <dbReference type="ARBA" id="ARBA00007572"/>
    </source>
</evidence>
<feature type="domain" description="ATP-dependent DNA ligase family profile" evidence="6">
    <location>
        <begin position="270"/>
        <end position="393"/>
    </location>
</feature>
<comment type="caution">
    <text evidence="7">The sequence shown here is derived from an EMBL/GenBank/DDBJ whole genome shotgun (WGS) entry which is preliminary data.</text>
</comment>
<dbReference type="Pfam" id="PF13298">
    <property type="entry name" value="LigD_N"/>
    <property type="match status" value="1"/>
</dbReference>
<dbReference type="InterPro" id="IPR050191">
    <property type="entry name" value="ATP-dep_DNA_ligase"/>
</dbReference>
<dbReference type="InterPro" id="IPR012309">
    <property type="entry name" value="DNA_ligase_ATP-dep_C"/>
</dbReference>
<feature type="region of interest" description="Disordered" evidence="5">
    <location>
        <begin position="1"/>
        <end position="45"/>
    </location>
</feature>
<evidence type="ECO:0000256" key="3">
    <source>
        <dbReference type="ARBA" id="ARBA00022598"/>
    </source>
</evidence>
<dbReference type="InterPro" id="IPR012310">
    <property type="entry name" value="DNA_ligase_ATP-dep_cent"/>
</dbReference>
<dbReference type="SUPFAM" id="SSF50249">
    <property type="entry name" value="Nucleic acid-binding proteins"/>
    <property type="match status" value="1"/>
</dbReference>
<dbReference type="PANTHER" id="PTHR45674:SF4">
    <property type="entry name" value="DNA LIGASE 1"/>
    <property type="match status" value="1"/>
</dbReference>
<dbReference type="Pfam" id="PF01068">
    <property type="entry name" value="DNA_ligase_A_M"/>
    <property type="match status" value="1"/>
</dbReference>